<evidence type="ECO:0000313" key="8">
    <source>
        <dbReference type="Proteomes" id="UP000467635"/>
    </source>
</evidence>
<dbReference type="NCBIfam" id="TIGR02384">
    <property type="entry name" value="RelB_DinJ"/>
    <property type="match status" value="1"/>
</dbReference>
<dbReference type="EMBL" id="WKKX01000213">
    <property type="protein sequence ID" value="MSE08245.1"/>
    <property type="molecule type" value="Genomic_DNA"/>
</dbReference>
<organism evidence="5 6">
    <name type="scientific">Ligilactobacillus salivarius</name>
    <dbReference type="NCBI Taxonomy" id="1624"/>
    <lineage>
        <taxon>Bacteria</taxon>
        <taxon>Bacillati</taxon>
        <taxon>Bacillota</taxon>
        <taxon>Bacilli</taxon>
        <taxon>Lactobacillales</taxon>
        <taxon>Lactobacillaceae</taxon>
        <taxon>Ligilactobacillus</taxon>
    </lineage>
</organism>
<dbReference type="Pfam" id="PF04221">
    <property type="entry name" value="RelB"/>
    <property type="match status" value="1"/>
</dbReference>
<accession>A0A1V9RH88</accession>
<dbReference type="InterPro" id="IPR007337">
    <property type="entry name" value="RelB/DinJ"/>
</dbReference>
<dbReference type="EMBL" id="NBEF01000006">
    <property type="protein sequence ID" value="OQQ92358.1"/>
    <property type="molecule type" value="Genomic_DNA"/>
</dbReference>
<sequence length="104" mass="11860">MTVASNKKASVFTRVSPELKEQAEAVLDKLQIPMTTAINMFLQQVVNHQGIPFEVTTKQIPTNYSTLTKEQFNNEIQKGFADFDKDDVFTPEEVQAELLKRRRG</sequence>
<comment type="caution">
    <text evidence="5">The sequence shown here is derived from an EMBL/GenBank/DDBJ whole genome shotgun (WGS) entry which is preliminary data.</text>
</comment>
<evidence type="ECO:0000313" key="4">
    <source>
        <dbReference type="EMBL" id="MSE08245.1"/>
    </source>
</evidence>
<dbReference type="RefSeq" id="WP_081533511.1">
    <property type="nucleotide sequence ID" value="NZ_CANCWC010000028.1"/>
</dbReference>
<proteinExistence type="inferred from homology"/>
<gene>
    <name evidence="5" type="ORF">B6U56_00835</name>
    <name evidence="4" type="ORF">GKC33_05835</name>
    <name evidence="3" type="ORF">GKC34_03390</name>
</gene>
<evidence type="ECO:0000313" key="5">
    <source>
        <dbReference type="EMBL" id="OQQ92358.1"/>
    </source>
</evidence>
<reference evidence="7 8" key="2">
    <citation type="submission" date="2019-11" db="EMBL/GenBank/DDBJ databases">
        <title>Draft Genome Sequence of Plant Growth-Promoting Rhizosphere-Associated Bacteria.</title>
        <authorList>
            <person name="Vasilyev I.Y."/>
            <person name="Radchenko V."/>
            <person name="Ilnitskaya E.V."/>
        </authorList>
    </citation>
    <scope>NUCLEOTIDE SEQUENCE [LARGE SCALE GENOMIC DNA]</scope>
    <source>
        <strain evidence="4 8">VRA_01-1sq_f</strain>
        <strain evidence="3 7">VRA_1sq_f</strain>
    </source>
</reference>
<protein>
    <submittedName>
        <fullName evidence="3">Type II toxin-antitoxin system RelB/DinJ family antitoxin</fullName>
    </submittedName>
    <submittedName>
        <fullName evidence="5">XRE family transcriptional regulator</fullName>
    </submittedName>
</protein>
<dbReference type="InterPro" id="IPR013321">
    <property type="entry name" value="Arc_rbn_hlx_hlx"/>
</dbReference>
<dbReference type="Gene3D" id="1.10.1220.10">
    <property type="entry name" value="Met repressor-like"/>
    <property type="match status" value="1"/>
</dbReference>
<dbReference type="Proteomes" id="UP000467635">
    <property type="component" value="Unassembled WGS sequence"/>
</dbReference>
<dbReference type="Proteomes" id="UP000437575">
    <property type="component" value="Unassembled WGS sequence"/>
</dbReference>
<dbReference type="PANTHER" id="PTHR38781:SF1">
    <property type="entry name" value="ANTITOXIN DINJ-RELATED"/>
    <property type="match status" value="1"/>
</dbReference>
<keyword evidence="2" id="KW-1277">Toxin-antitoxin system</keyword>
<evidence type="ECO:0000313" key="6">
    <source>
        <dbReference type="Proteomes" id="UP000192575"/>
    </source>
</evidence>
<evidence type="ECO:0000256" key="2">
    <source>
        <dbReference type="ARBA" id="ARBA00022649"/>
    </source>
</evidence>
<dbReference type="EMBL" id="WKKZ01000079">
    <property type="protein sequence ID" value="MSE04896.1"/>
    <property type="molecule type" value="Genomic_DNA"/>
</dbReference>
<dbReference type="GO" id="GO:0006351">
    <property type="term" value="P:DNA-templated transcription"/>
    <property type="evidence" value="ECO:0007669"/>
    <property type="project" value="TreeGrafter"/>
</dbReference>
<dbReference type="Proteomes" id="UP000192575">
    <property type="component" value="Unassembled WGS sequence"/>
</dbReference>
<name>A0A1V9RH88_9LACO</name>
<dbReference type="AlphaFoldDB" id="A0A1V9RH88"/>
<evidence type="ECO:0000313" key="7">
    <source>
        <dbReference type="Proteomes" id="UP000437575"/>
    </source>
</evidence>
<dbReference type="GO" id="GO:0006355">
    <property type="term" value="P:regulation of DNA-templated transcription"/>
    <property type="evidence" value="ECO:0007669"/>
    <property type="project" value="InterPro"/>
</dbReference>
<evidence type="ECO:0000256" key="1">
    <source>
        <dbReference type="ARBA" id="ARBA00010562"/>
    </source>
</evidence>
<reference evidence="5 6" key="1">
    <citation type="submission" date="2017-03" db="EMBL/GenBank/DDBJ databases">
        <title>Phylogenomics and comparative genomics of Lactobacillus salivarius, a mammalian gut commensal.</title>
        <authorList>
            <person name="Harris H.M."/>
        </authorList>
    </citation>
    <scope>NUCLEOTIDE SEQUENCE [LARGE SCALE GENOMIC DNA]</scope>
    <source>
        <strain evidence="5 6">JCM 1047</strain>
    </source>
</reference>
<evidence type="ECO:0000313" key="3">
    <source>
        <dbReference type="EMBL" id="MSE04896.1"/>
    </source>
</evidence>
<comment type="similarity">
    <text evidence="1">Belongs to the RelB/DinJ antitoxin family.</text>
</comment>
<dbReference type="PANTHER" id="PTHR38781">
    <property type="entry name" value="ANTITOXIN DINJ-RELATED"/>
    <property type="match status" value="1"/>
</dbReference>